<dbReference type="Proteomes" id="UP000030746">
    <property type="component" value="Unassembled WGS sequence"/>
</dbReference>
<dbReference type="InterPro" id="IPR049342">
    <property type="entry name" value="TRAF1-6_MATH_dom"/>
</dbReference>
<dbReference type="GO" id="GO:0005737">
    <property type="term" value="C:cytoplasm"/>
    <property type="evidence" value="ECO:0007669"/>
    <property type="project" value="UniProtKB-SubCell"/>
</dbReference>
<evidence type="ECO:0000256" key="2">
    <source>
        <dbReference type="ARBA" id="ARBA00022490"/>
    </source>
</evidence>
<keyword evidence="3 7" id="KW-0479">Metal-binding</keyword>
<dbReference type="GO" id="GO:0043122">
    <property type="term" value="P:regulation of canonical NF-kappaB signal transduction"/>
    <property type="evidence" value="ECO:0007669"/>
    <property type="project" value="TreeGrafter"/>
</dbReference>
<dbReference type="PANTHER" id="PTHR10131:SF94">
    <property type="entry name" value="TNF RECEPTOR-ASSOCIATED FACTOR 4"/>
    <property type="match status" value="1"/>
</dbReference>
<evidence type="ECO:0000313" key="11">
    <source>
        <dbReference type="Proteomes" id="UP000030746"/>
    </source>
</evidence>
<keyword evidence="5 7" id="KW-0863">Zinc-finger</keyword>
<evidence type="ECO:0000256" key="6">
    <source>
        <dbReference type="ARBA" id="ARBA00022833"/>
    </source>
</evidence>
<dbReference type="GeneID" id="20236229"/>
<sequence length="429" mass="49781">MAENRNHGYDAIFEPEVDKKYTCPVCLAVLRDAVQTHCGHRFCEVCITNVIGTRRAARCPVDNTWFYCDGQLFEDIAIRREILSFAVKCYYFNEGCEWKGELRDYEEHIEECIYRPVECTHQCGASVLYLNLSEHLDICPRRPTICAHCQENIIHVDMTKHQLLFCQKFPVSCTLCGKTGILRENIPTHVDTKTGDCPNTTILCCFQSVGCHFMDRRGLMSNHYSENMEEHLSLILSSGMEMYKQMAGGRREIAKLREEMEPLQILVLSQKYKLEEQSQYLNSSRNENRRGCVHWTIPESDSDEDITSPFVYTSTPGYKINFALSFNAQSLGFNSSHTYLIAYIHNREDEEQIDFPVQIKYKITLYDQLSPKFSRSNFTSTIECDYERVPTNHLISYEVCGTKKLLPTTSLFSSHYKKNRQIFMKIEEC</sequence>
<dbReference type="OMA" id="CENHLNT"/>
<dbReference type="FunFam" id="3.30.40.10:FF:000179">
    <property type="entry name" value="TNF receptor-associated factor"/>
    <property type="match status" value="1"/>
</dbReference>
<dbReference type="STRING" id="225164.V4A2C8"/>
<dbReference type="RefSeq" id="XP_009060132.1">
    <property type="nucleotide sequence ID" value="XM_009061884.1"/>
</dbReference>
<dbReference type="PROSITE" id="PS00518">
    <property type="entry name" value="ZF_RING_1"/>
    <property type="match status" value="1"/>
</dbReference>
<dbReference type="InterPro" id="IPR017907">
    <property type="entry name" value="Znf_RING_CS"/>
</dbReference>
<feature type="zinc finger region" description="TRAF-type" evidence="7">
    <location>
        <begin position="108"/>
        <end position="149"/>
    </location>
</feature>
<dbReference type="Pfam" id="PF21355">
    <property type="entry name" value="TRAF-mep_MATH"/>
    <property type="match status" value="1"/>
</dbReference>
<reference evidence="10" key="1">
    <citation type="journal article" date="2013" name="Nature">
        <title>Insights into bilaterian evolution from three spiralian genomes.</title>
        <authorList>
            <person name="Simakov O."/>
            <person name="Marletaz F."/>
            <person name="Cho S.J."/>
            <person name="Edsinger-Gonzales E."/>
            <person name="Havlak P."/>
            <person name="Hellsten U."/>
            <person name="Kuo D.H."/>
            <person name="Larsson T."/>
            <person name="Lv J."/>
            <person name="Arendt D."/>
            <person name="Savage R."/>
            <person name="Osoegawa K."/>
            <person name="de Jong P."/>
            <person name="Grimwood J."/>
            <person name="Chapman J.A."/>
            <person name="Shapiro H."/>
            <person name="Aerts A."/>
            <person name="Otillar R.P."/>
            <person name="Terry A.Y."/>
            <person name="Boore J.L."/>
            <person name="Grigoriev I.V."/>
            <person name="Lindberg D.R."/>
            <person name="Seaver E.C."/>
            <person name="Weisblat D.A."/>
            <person name="Putnam N.H."/>
            <person name="Rokhsar D.S."/>
        </authorList>
    </citation>
    <scope>NUCLEOTIDE SEQUENCE [LARGE SCALE GENOMIC DNA]</scope>
</reference>
<protein>
    <submittedName>
        <fullName evidence="10">Uncharacterized protein</fullName>
    </submittedName>
</protein>
<dbReference type="HOGENOM" id="CLU_639825_0_0_1"/>
<dbReference type="InterPro" id="IPR013083">
    <property type="entry name" value="Znf_RING/FYVE/PHD"/>
</dbReference>
<dbReference type="InterPro" id="IPR018957">
    <property type="entry name" value="Znf_C3HC4_RING-type"/>
</dbReference>
<dbReference type="Gene3D" id="3.30.40.10">
    <property type="entry name" value="Zinc/RING finger domain, C3HC4 (zinc finger)"/>
    <property type="match status" value="3"/>
</dbReference>
<dbReference type="PANTHER" id="PTHR10131">
    <property type="entry name" value="TNF RECEPTOR ASSOCIATED FACTOR"/>
    <property type="match status" value="1"/>
</dbReference>
<dbReference type="SUPFAM" id="SSF57850">
    <property type="entry name" value="RING/U-box"/>
    <property type="match status" value="1"/>
</dbReference>
<dbReference type="InterPro" id="IPR001841">
    <property type="entry name" value="Znf_RING"/>
</dbReference>
<evidence type="ECO:0000313" key="10">
    <source>
        <dbReference type="EMBL" id="ESO89090.1"/>
    </source>
</evidence>
<feature type="domain" description="TRAF-type" evidence="9">
    <location>
        <begin position="108"/>
        <end position="149"/>
    </location>
</feature>
<dbReference type="PROSITE" id="PS50089">
    <property type="entry name" value="ZF_RING_2"/>
    <property type="match status" value="1"/>
</dbReference>
<dbReference type="EMBL" id="KB202619">
    <property type="protein sequence ID" value="ESO89090.1"/>
    <property type="molecule type" value="Genomic_DNA"/>
</dbReference>
<dbReference type="Pfam" id="PF02176">
    <property type="entry name" value="zf-TRAF"/>
    <property type="match status" value="1"/>
</dbReference>
<evidence type="ECO:0000256" key="4">
    <source>
        <dbReference type="ARBA" id="ARBA00022737"/>
    </source>
</evidence>
<dbReference type="InterPro" id="IPR001293">
    <property type="entry name" value="Znf_TRAF"/>
</dbReference>
<dbReference type="AlphaFoldDB" id="V4A2C8"/>
<keyword evidence="6 7" id="KW-0862">Zinc</keyword>
<dbReference type="InterPro" id="IPR008974">
    <property type="entry name" value="TRAF-like"/>
</dbReference>
<evidence type="ECO:0000256" key="5">
    <source>
        <dbReference type="ARBA" id="ARBA00022771"/>
    </source>
</evidence>
<dbReference type="CTD" id="20236229"/>
<feature type="domain" description="TRAF-type" evidence="9">
    <location>
        <begin position="161"/>
        <end position="211"/>
    </location>
</feature>
<feature type="domain" description="RING-type" evidence="8">
    <location>
        <begin position="23"/>
        <end position="63"/>
    </location>
</feature>
<evidence type="ECO:0000259" key="8">
    <source>
        <dbReference type="PROSITE" id="PS50089"/>
    </source>
</evidence>
<evidence type="ECO:0000256" key="7">
    <source>
        <dbReference type="PROSITE-ProRule" id="PRU00207"/>
    </source>
</evidence>
<gene>
    <name evidence="10" type="ORF">LOTGIDRAFT_154170</name>
</gene>
<dbReference type="KEGG" id="lgi:LOTGIDRAFT_154170"/>
<dbReference type="Gene3D" id="2.60.210.10">
    <property type="entry name" value="Apoptosis, Tumor Necrosis Factor Receptor Associated Protein 2, Chain A"/>
    <property type="match status" value="1"/>
</dbReference>
<dbReference type="SUPFAM" id="SSF49599">
    <property type="entry name" value="TRAF domain-like"/>
    <property type="match status" value="2"/>
</dbReference>
<name>V4A2C8_LOTGI</name>
<evidence type="ECO:0000256" key="1">
    <source>
        <dbReference type="ARBA" id="ARBA00004496"/>
    </source>
</evidence>
<comment type="subcellular location">
    <subcellularLocation>
        <location evidence="1">Cytoplasm</location>
    </subcellularLocation>
</comment>
<keyword evidence="4" id="KW-0677">Repeat</keyword>
<keyword evidence="11" id="KW-1185">Reference proteome</keyword>
<keyword evidence="2" id="KW-0963">Cytoplasm</keyword>
<dbReference type="Pfam" id="PF00097">
    <property type="entry name" value="zf-C3HC4"/>
    <property type="match status" value="1"/>
</dbReference>
<dbReference type="GO" id="GO:0008270">
    <property type="term" value="F:zinc ion binding"/>
    <property type="evidence" value="ECO:0007669"/>
    <property type="project" value="UniProtKB-KW"/>
</dbReference>
<proteinExistence type="predicted"/>
<organism evidence="10 11">
    <name type="scientific">Lottia gigantea</name>
    <name type="common">Giant owl limpet</name>
    <dbReference type="NCBI Taxonomy" id="225164"/>
    <lineage>
        <taxon>Eukaryota</taxon>
        <taxon>Metazoa</taxon>
        <taxon>Spiralia</taxon>
        <taxon>Lophotrochozoa</taxon>
        <taxon>Mollusca</taxon>
        <taxon>Gastropoda</taxon>
        <taxon>Patellogastropoda</taxon>
        <taxon>Lottioidea</taxon>
        <taxon>Lottiidae</taxon>
        <taxon>Lottia</taxon>
    </lineage>
</organism>
<evidence type="ECO:0000256" key="3">
    <source>
        <dbReference type="ARBA" id="ARBA00022723"/>
    </source>
</evidence>
<accession>V4A2C8</accession>
<dbReference type="OrthoDB" id="10051587at2759"/>
<feature type="zinc finger region" description="TRAF-type" evidence="7">
    <location>
        <begin position="161"/>
        <end position="211"/>
    </location>
</feature>
<dbReference type="PROSITE" id="PS50145">
    <property type="entry name" value="ZF_TRAF"/>
    <property type="match status" value="2"/>
</dbReference>
<dbReference type="SMART" id="SM00184">
    <property type="entry name" value="RING"/>
    <property type="match status" value="1"/>
</dbReference>
<evidence type="ECO:0000259" key="9">
    <source>
        <dbReference type="PROSITE" id="PS50145"/>
    </source>
</evidence>